<name>A0A8T9C6D2_9HELO</name>
<evidence type="ECO:0000259" key="2">
    <source>
        <dbReference type="Pfam" id="PF01757"/>
    </source>
</evidence>
<feature type="domain" description="Acyltransferase 3" evidence="2">
    <location>
        <begin position="18"/>
        <end position="357"/>
    </location>
</feature>
<dbReference type="GO" id="GO:0016747">
    <property type="term" value="F:acyltransferase activity, transferring groups other than amino-acyl groups"/>
    <property type="evidence" value="ECO:0007669"/>
    <property type="project" value="InterPro"/>
</dbReference>
<dbReference type="InterPro" id="IPR050879">
    <property type="entry name" value="Acyltransferase_3"/>
</dbReference>
<feature type="transmembrane region" description="Helical" evidence="1">
    <location>
        <begin position="344"/>
        <end position="367"/>
    </location>
</feature>
<keyword evidence="1" id="KW-0472">Membrane</keyword>
<dbReference type="PANTHER" id="PTHR23028">
    <property type="entry name" value="ACETYLTRANSFERASE"/>
    <property type="match status" value="1"/>
</dbReference>
<keyword evidence="1" id="KW-0812">Transmembrane</keyword>
<dbReference type="PANTHER" id="PTHR23028:SF128">
    <property type="entry name" value="ACYLTRANSFERASE 3 DOMAIN-CONTAINING PROTEIN"/>
    <property type="match status" value="1"/>
</dbReference>
<keyword evidence="1" id="KW-1133">Transmembrane helix</keyword>
<evidence type="ECO:0000313" key="3">
    <source>
        <dbReference type="EMBL" id="TVY71498.1"/>
    </source>
</evidence>
<feature type="transmembrane region" description="Helical" evidence="1">
    <location>
        <begin position="392"/>
        <end position="411"/>
    </location>
</feature>
<dbReference type="InterPro" id="IPR002656">
    <property type="entry name" value="Acyl_transf_3_dom"/>
</dbReference>
<feature type="transmembrane region" description="Helical" evidence="1">
    <location>
        <begin position="115"/>
        <end position="135"/>
    </location>
</feature>
<accession>A0A8T9C6D2</accession>
<evidence type="ECO:0000313" key="4">
    <source>
        <dbReference type="Proteomes" id="UP000469558"/>
    </source>
</evidence>
<feature type="transmembrane region" description="Helical" evidence="1">
    <location>
        <begin position="260"/>
        <end position="277"/>
    </location>
</feature>
<sequence>WIGLDCEGKMASKPENVKWVDGLRGFASVLVVFTHLARSFDEDLFKPTSAEGASPRVAQWPIIRILFQGRIGVTIFSLVTGYVCALKPIRQCRAGQQDAAFLSISKSAFRRVPRLILPATLATTIIWFFCQLGAFRVGNRVDSWWINYTSPNMSPDLLEGFKQLIYHIITTWTNSWNIYDPNQWTLLPLLKGSMLVYMTMIATAHVKSRYRMMIEAAFFVYYYMCNDSAFGMQFFFGAFLSDLSQHPGHVAWLQARKWPSRFLAPLLIFIGLMLASYPEAEPGWMRWSEIMGHMSVYIFPKDNETPRYYSGIGLEFVALGIHFSSSAKNILSNKYFLWFGKNSFAVYLLHGALLRTVLIWMYCGFALPADVVLEDGKIVPGPPLPLPSRMRFWFWLPIWLVMLYTTANYWTKYVDPWCARLTERFVNYVFEEKKTVPDAEKRGAGGALLPR</sequence>
<dbReference type="AlphaFoldDB" id="A0A8T9C6D2"/>
<organism evidence="3 4">
    <name type="scientific">Lachnellula suecica</name>
    <dbReference type="NCBI Taxonomy" id="602035"/>
    <lineage>
        <taxon>Eukaryota</taxon>
        <taxon>Fungi</taxon>
        <taxon>Dikarya</taxon>
        <taxon>Ascomycota</taxon>
        <taxon>Pezizomycotina</taxon>
        <taxon>Leotiomycetes</taxon>
        <taxon>Helotiales</taxon>
        <taxon>Lachnaceae</taxon>
        <taxon>Lachnellula</taxon>
    </lineage>
</organism>
<feature type="transmembrane region" description="Helical" evidence="1">
    <location>
        <begin position="218"/>
        <end position="240"/>
    </location>
</feature>
<proteinExistence type="predicted"/>
<feature type="transmembrane region" description="Helical" evidence="1">
    <location>
        <begin position="184"/>
        <end position="206"/>
    </location>
</feature>
<dbReference type="Pfam" id="PF01757">
    <property type="entry name" value="Acyl_transf_3"/>
    <property type="match status" value="1"/>
</dbReference>
<gene>
    <name evidence="3" type="ORF">LSUE1_G008865</name>
</gene>
<dbReference type="OrthoDB" id="5405781at2759"/>
<evidence type="ECO:0000256" key="1">
    <source>
        <dbReference type="SAM" id="Phobius"/>
    </source>
</evidence>
<keyword evidence="4" id="KW-1185">Reference proteome</keyword>
<reference evidence="3 4" key="1">
    <citation type="submission" date="2018-05" db="EMBL/GenBank/DDBJ databases">
        <title>Genome sequencing and assembly of the regulated plant pathogen Lachnellula willkommii and related sister species for the development of diagnostic species identification markers.</title>
        <authorList>
            <person name="Giroux E."/>
            <person name="Bilodeau G."/>
        </authorList>
    </citation>
    <scope>NUCLEOTIDE SEQUENCE [LARGE SCALE GENOMIC DNA]</scope>
    <source>
        <strain evidence="3 4">CBS 268.59</strain>
    </source>
</reference>
<protein>
    <recommendedName>
        <fullName evidence="2">Acyltransferase 3 domain-containing protein</fullName>
    </recommendedName>
</protein>
<dbReference type="EMBL" id="QGMK01001204">
    <property type="protein sequence ID" value="TVY71498.1"/>
    <property type="molecule type" value="Genomic_DNA"/>
</dbReference>
<comment type="caution">
    <text evidence="3">The sequence shown here is derived from an EMBL/GenBank/DDBJ whole genome shotgun (WGS) entry which is preliminary data.</text>
</comment>
<dbReference type="Proteomes" id="UP000469558">
    <property type="component" value="Unassembled WGS sequence"/>
</dbReference>
<feature type="non-terminal residue" evidence="3">
    <location>
        <position position="451"/>
    </location>
</feature>